<organism evidence="1 2">
    <name type="scientific">Hymenolepis diminuta</name>
    <name type="common">Rat tapeworm</name>
    <dbReference type="NCBI Taxonomy" id="6216"/>
    <lineage>
        <taxon>Eukaryota</taxon>
        <taxon>Metazoa</taxon>
        <taxon>Spiralia</taxon>
        <taxon>Lophotrochozoa</taxon>
        <taxon>Platyhelminthes</taxon>
        <taxon>Cestoda</taxon>
        <taxon>Eucestoda</taxon>
        <taxon>Cyclophyllidea</taxon>
        <taxon>Hymenolepididae</taxon>
        <taxon>Hymenolepis</taxon>
    </lineage>
</organism>
<dbReference type="Proteomes" id="UP000321570">
    <property type="component" value="Unassembled WGS sequence"/>
</dbReference>
<evidence type="ECO:0000313" key="2">
    <source>
        <dbReference type="Proteomes" id="UP000321570"/>
    </source>
</evidence>
<sequence>METAEHKKLKSCIHPKELIGLNFKEAVSIFYEKSMKFRRYFKCLTLTKRPDEDWIDYVTRINENFEQSDIISTSSDHFKYLLFFFGLWDLCCSKFRVRLLNLIEKNYDIILWGLGDECRRIDTVQDDTAMILHIADEHGC</sequence>
<dbReference type="AlphaFoldDB" id="A0A564ZB74"/>
<dbReference type="EMBL" id="CABIJS010000697">
    <property type="protein sequence ID" value="VUZ56044.1"/>
    <property type="molecule type" value="Genomic_DNA"/>
</dbReference>
<gene>
    <name evidence="1" type="ORF">WMSIL1_LOCUS13707</name>
</gene>
<evidence type="ECO:0000313" key="1">
    <source>
        <dbReference type="EMBL" id="VUZ56044.1"/>
    </source>
</evidence>
<accession>A0A564ZB74</accession>
<protein>
    <submittedName>
        <fullName evidence="1">Uncharacterized protein</fullName>
    </submittedName>
</protein>
<name>A0A564ZB74_HYMDI</name>
<proteinExistence type="predicted"/>
<reference evidence="1 2" key="1">
    <citation type="submission" date="2019-07" db="EMBL/GenBank/DDBJ databases">
        <authorList>
            <person name="Jastrzebski P J."/>
            <person name="Paukszto L."/>
            <person name="Jastrzebski P J."/>
        </authorList>
    </citation>
    <scope>NUCLEOTIDE SEQUENCE [LARGE SCALE GENOMIC DNA]</scope>
    <source>
        <strain evidence="1 2">WMS-il1</strain>
    </source>
</reference>
<keyword evidence="2" id="KW-1185">Reference proteome</keyword>